<evidence type="ECO:0000313" key="2">
    <source>
        <dbReference type="EMBL" id="EYB97039.1"/>
    </source>
</evidence>
<protein>
    <submittedName>
        <fullName evidence="2">Uncharacterized protein</fullName>
    </submittedName>
</protein>
<accession>A0A016T3A7</accession>
<keyword evidence="3" id="KW-1185">Reference proteome</keyword>
<comment type="caution">
    <text evidence="2">The sequence shown here is derived from an EMBL/GenBank/DDBJ whole genome shotgun (WGS) entry which is preliminary data.</text>
</comment>
<dbReference type="EMBL" id="JARK01001479">
    <property type="protein sequence ID" value="EYB97039.1"/>
    <property type="molecule type" value="Genomic_DNA"/>
</dbReference>
<feature type="region of interest" description="Disordered" evidence="1">
    <location>
        <begin position="415"/>
        <end position="457"/>
    </location>
</feature>
<feature type="region of interest" description="Disordered" evidence="1">
    <location>
        <begin position="1"/>
        <end position="38"/>
    </location>
</feature>
<dbReference type="Proteomes" id="UP000024635">
    <property type="component" value="Unassembled WGS sequence"/>
</dbReference>
<sequence>MRERRSSMRNLQELRRQEVERRTRGRLPSKSHDQSVEYVGQKCDRAQQRGMRSLSTFREAQAVASPHFGNQTYFAENPRFAPVEVKKEESYSRNEFLEGDGVEESYPREGFMEDEEEEESHPRMEFMEDEEEQELYLRNEFIFEESRAQNYRQEMPSSLFDCISNGFLDMARAARLTLYQLQQGVFNQAAYDVAGFVNSEDAIGATPRFCELNDLNDPEALWLNTLANRLMGEITRAHILKTSRPSSFIKAQALSSTMLNYNIAKCSKKWTLQASPPFVELNIRRVAERWMPRKNDTALQQLTSLYRYILLRVTDPPHKIKEFSVRMNKGGGRDEKLKDLPKMIEATLTGFGEDIIGRGDDKPNSDAVASRNQSSEEKRNESPGGASCERDELQSNVLKSLQRALRDVRSYGFDEAKGRWLPSNRKSKRAIPERNVGAATNETADMEDQSSSRSASN</sequence>
<feature type="region of interest" description="Disordered" evidence="1">
    <location>
        <begin position="353"/>
        <end position="392"/>
    </location>
</feature>
<feature type="compositionally biased region" description="Basic and acidic residues" evidence="1">
    <location>
        <begin position="355"/>
        <end position="364"/>
    </location>
</feature>
<dbReference type="AlphaFoldDB" id="A0A016T3A7"/>
<feature type="compositionally biased region" description="Basic and acidic residues" evidence="1">
    <location>
        <begin position="1"/>
        <end position="22"/>
    </location>
</feature>
<reference evidence="3" key="1">
    <citation type="journal article" date="2015" name="Nat. Genet.">
        <title>The genome and transcriptome of the zoonotic hookworm Ancylostoma ceylanicum identify infection-specific gene families.</title>
        <authorList>
            <person name="Schwarz E.M."/>
            <person name="Hu Y."/>
            <person name="Antoshechkin I."/>
            <person name="Miller M.M."/>
            <person name="Sternberg P.W."/>
            <person name="Aroian R.V."/>
        </authorList>
    </citation>
    <scope>NUCLEOTIDE SEQUENCE</scope>
    <source>
        <strain evidence="3">HY135</strain>
    </source>
</reference>
<gene>
    <name evidence="2" type="primary">Acey_s0143.g2354</name>
    <name evidence="2" type="ORF">Y032_0143g2354</name>
</gene>
<evidence type="ECO:0000256" key="1">
    <source>
        <dbReference type="SAM" id="MobiDB-lite"/>
    </source>
</evidence>
<feature type="compositionally biased region" description="Polar residues" evidence="1">
    <location>
        <begin position="438"/>
        <end position="457"/>
    </location>
</feature>
<name>A0A016T3A7_9BILA</name>
<proteinExistence type="predicted"/>
<evidence type="ECO:0000313" key="3">
    <source>
        <dbReference type="Proteomes" id="UP000024635"/>
    </source>
</evidence>
<organism evidence="2 3">
    <name type="scientific">Ancylostoma ceylanicum</name>
    <dbReference type="NCBI Taxonomy" id="53326"/>
    <lineage>
        <taxon>Eukaryota</taxon>
        <taxon>Metazoa</taxon>
        <taxon>Ecdysozoa</taxon>
        <taxon>Nematoda</taxon>
        <taxon>Chromadorea</taxon>
        <taxon>Rhabditida</taxon>
        <taxon>Rhabditina</taxon>
        <taxon>Rhabditomorpha</taxon>
        <taxon>Strongyloidea</taxon>
        <taxon>Ancylostomatidae</taxon>
        <taxon>Ancylostomatinae</taxon>
        <taxon>Ancylostoma</taxon>
    </lineage>
</organism>